<feature type="compositionally biased region" description="Basic and acidic residues" evidence="1">
    <location>
        <begin position="425"/>
        <end position="449"/>
    </location>
</feature>
<feature type="compositionally biased region" description="Basic and acidic residues" evidence="1">
    <location>
        <begin position="899"/>
        <end position="911"/>
    </location>
</feature>
<feature type="region of interest" description="Disordered" evidence="1">
    <location>
        <begin position="725"/>
        <end position="911"/>
    </location>
</feature>
<feature type="region of interest" description="Disordered" evidence="1">
    <location>
        <begin position="181"/>
        <end position="477"/>
    </location>
</feature>
<feature type="compositionally biased region" description="Low complexity" evidence="1">
    <location>
        <begin position="819"/>
        <end position="834"/>
    </location>
</feature>
<accession>A0A316UNC8</accession>
<feature type="compositionally biased region" description="Basic residues" evidence="1">
    <location>
        <begin position="800"/>
        <end position="809"/>
    </location>
</feature>
<feature type="compositionally biased region" description="Low complexity" evidence="1">
    <location>
        <begin position="397"/>
        <end position="411"/>
    </location>
</feature>
<proteinExistence type="predicted"/>
<name>A0A316UNC8_9BASI</name>
<feature type="compositionally biased region" description="Low complexity" evidence="1">
    <location>
        <begin position="694"/>
        <end position="705"/>
    </location>
</feature>
<feature type="compositionally biased region" description="Basic and acidic residues" evidence="1">
    <location>
        <begin position="734"/>
        <end position="744"/>
    </location>
</feature>
<dbReference type="GeneID" id="37025706"/>
<feature type="compositionally biased region" description="Polar residues" evidence="1">
    <location>
        <begin position="81"/>
        <end position="97"/>
    </location>
</feature>
<evidence type="ECO:0000313" key="3">
    <source>
        <dbReference type="Proteomes" id="UP000245884"/>
    </source>
</evidence>
<gene>
    <name evidence="2" type="ORF">BDZ90DRAFT_192360</name>
</gene>
<reference evidence="2 3" key="1">
    <citation type="journal article" date="2018" name="Mol. Biol. Evol.">
        <title>Broad Genomic Sampling Reveals a Smut Pathogenic Ancestry of the Fungal Clade Ustilaginomycotina.</title>
        <authorList>
            <person name="Kijpornyongpan T."/>
            <person name="Mondo S.J."/>
            <person name="Barry K."/>
            <person name="Sandor L."/>
            <person name="Lee J."/>
            <person name="Lipzen A."/>
            <person name="Pangilinan J."/>
            <person name="LaButti K."/>
            <person name="Hainaut M."/>
            <person name="Henrissat B."/>
            <person name="Grigoriev I.V."/>
            <person name="Spatafora J.W."/>
            <person name="Aime M.C."/>
        </authorList>
    </citation>
    <scope>NUCLEOTIDE SEQUENCE [LARGE SCALE GENOMIC DNA]</scope>
    <source>
        <strain evidence="2 3">MCA 5214</strain>
    </source>
</reference>
<feature type="compositionally biased region" description="Low complexity" evidence="1">
    <location>
        <begin position="769"/>
        <end position="780"/>
    </location>
</feature>
<dbReference type="AlphaFoldDB" id="A0A316UNC8"/>
<feature type="compositionally biased region" description="Acidic residues" evidence="1">
    <location>
        <begin position="755"/>
        <end position="764"/>
    </location>
</feature>
<keyword evidence="3" id="KW-1185">Reference proteome</keyword>
<feature type="compositionally biased region" description="Basic and acidic residues" evidence="1">
    <location>
        <begin position="304"/>
        <end position="318"/>
    </location>
</feature>
<dbReference type="RefSeq" id="XP_025361409.1">
    <property type="nucleotide sequence ID" value="XM_025503883.1"/>
</dbReference>
<feature type="compositionally biased region" description="Basic residues" evidence="1">
    <location>
        <begin position="781"/>
        <end position="791"/>
    </location>
</feature>
<protein>
    <submittedName>
        <fullName evidence="2">Uncharacterized protein</fullName>
    </submittedName>
</protein>
<feature type="compositionally biased region" description="Low complexity" evidence="1">
    <location>
        <begin position="863"/>
        <end position="888"/>
    </location>
</feature>
<organism evidence="2 3">
    <name type="scientific">Jaminaea rosea</name>
    <dbReference type="NCBI Taxonomy" id="1569628"/>
    <lineage>
        <taxon>Eukaryota</taxon>
        <taxon>Fungi</taxon>
        <taxon>Dikarya</taxon>
        <taxon>Basidiomycota</taxon>
        <taxon>Ustilaginomycotina</taxon>
        <taxon>Exobasidiomycetes</taxon>
        <taxon>Microstromatales</taxon>
        <taxon>Microstromatales incertae sedis</taxon>
        <taxon>Jaminaea</taxon>
    </lineage>
</organism>
<feature type="region of interest" description="Disordered" evidence="1">
    <location>
        <begin position="523"/>
        <end position="711"/>
    </location>
</feature>
<feature type="region of interest" description="Disordered" evidence="1">
    <location>
        <begin position="23"/>
        <end position="134"/>
    </location>
</feature>
<sequence length="924" mass="99351">MGSTRINSQPIIPFRSRLAHFSTLPLSSPSSPYTPADLMPAARSSPRATRASSRSKAAAFRSSPVAKGGAAAAAKGGGGIQSPSHLRTPLATKTNIARRQDASEEAEQPLPREVAASKLEPRPPGKQRFLTPGSIARVQSLDQRQSIDSDLEAALLADSQEQQPLPSLRNEAELQLRQLSVPPPITSTPINRHRVAHPKLAAAGPSKVAPSPIRRPASATKLRKYAPPLRERSADSDDFENEYVEESRDTQARTQIPVPAAIPSSLQTQQQQQQRQRPATPSSGRGRMREGVPRASTPVPGRSYLDEQMLHSPGDRGPDFFAMQASGGGTPSSSAQRRRLHEQQRRGSGSVTGQKRRFESPSHSATSQSRRHLQLPSDATDEEVARTKEARTAAFVRSASQAARSSSQQRQLYHHKGAARTPAGSRDRDSAHKAGQGSERRSIAGEPRSEHKRRDRGDRRDTAADIEDSQDPFGFFRAEERIKRRRMVSAGYAALVPEGMGAGDRNEDTAFEEMIEKQNETLRSIREGGLGIGDDTGNGSDELQMEGTGREEVREEGREDGDEDMPDVLGVLTSTRRAIGNVGQSRNDEDEDDDDDAILRRILGSADDASSDPAAGAADKRQKGDQEGNSSSSDTDDYAAPSTSKRPARGGQKGIKGQQGKALPAQEKKAAPRRAAVQRGSRRATARGKAAQGSDEVSTSSSSDVNAPEKWRVDKFLDQVLPRRYVQGAGITAAREKAASPEKRTNRKRARFADDPDDEDEEDDSHLGPTWSSSPVTSPVHKAKGKGKQTAKKSNDNKKARATAKRGKASSKVGAKSQSSRAAAGKKAVSSASRATKKPDKGGSATRSKRGASVASAPKRAVSEVSTALSSAPSSPSASPGEQASSSSNYGQRPPTHAALEDRRRRGDHSLDGYEFEEELVLDR</sequence>
<dbReference type="EMBL" id="KZ819670">
    <property type="protein sequence ID" value="PWN26797.1"/>
    <property type="molecule type" value="Genomic_DNA"/>
</dbReference>
<dbReference type="Proteomes" id="UP000245884">
    <property type="component" value="Unassembled WGS sequence"/>
</dbReference>
<feature type="compositionally biased region" description="Basic and acidic residues" evidence="1">
    <location>
        <begin position="548"/>
        <end position="557"/>
    </location>
</feature>
<evidence type="ECO:0000256" key="1">
    <source>
        <dbReference type="SAM" id="MobiDB-lite"/>
    </source>
</evidence>
<feature type="compositionally biased region" description="Low complexity" evidence="1">
    <location>
        <begin position="267"/>
        <end position="277"/>
    </location>
</feature>
<feature type="compositionally biased region" description="Low complexity" evidence="1">
    <location>
        <begin position="23"/>
        <end position="74"/>
    </location>
</feature>
<feature type="compositionally biased region" description="Low complexity" evidence="1">
    <location>
        <begin position="604"/>
        <end position="617"/>
    </location>
</feature>
<evidence type="ECO:0000313" key="2">
    <source>
        <dbReference type="EMBL" id="PWN26797.1"/>
    </source>
</evidence>